<proteinExistence type="predicted"/>
<evidence type="ECO:0000313" key="3">
    <source>
        <dbReference type="Proteomes" id="UP000036987"/>
    </source>
</evidence>
<reference evidence="3" key="1">
    <citation type="journal article" date="2016" name="Nature">
        <title>The genome of the seagrass Zostera marina reveals angiosperm adaptation to the sea.</title>
        <authorList>
            <person name="Olsen J.L."/>
            <person name="Rouze P."/>
            <person name="Verhelst B."/>
            <person name="Lin Y.-C."/>
            <person name="Bayer T."/>
            <person name="Collen J."/>
            <person name="Dattolo E."/>
            <person name="De Paoli E."/>
            <person name="Dittami S."/>
            <person name="Maumus F."/>
            <person name="Michel G."/>
            <person name="Kersting A."/>
            <person name="Lauritano C."/>
            <person name="Lohaus R."/>
            <person name="Toepel M."/>
            <person name="Tonon T."/>
            <person name="Vanneste K."/>
            <person name="Amirebrahimi M."/>
            <person name="Brakel J."/>
            <person name="Bostroem C."/>
            <person name="Chovatia M."/>
            <person name="Grimwood J."/>
            <person name="Jenkins J.W."/>
            <person name="Jueterbock A."/>
            <person name="Mraz A."/>
            <person name="Stam W.T."/>
            <person name="Tice H."/>
            <person name="Bornberg-Bauer E."/>
            <person name="Green P.J."/>
            <person name="Pearson G.A."/>
            <person name="Procaccini G."/>
            <person name="Duarte C.M."/>
            <person name="Schmutz J."/>
            <person name="Reusch T.B.H."/>
            <person name="Van de Peer Y."/>
        </authorList>
    </citation>
    <scope>NUCLEOTIDE SEQUENCE [LARGE SCALE GENOMIC DNA]</scope>
    <source>
        <strain evidence="3">cv. Finnish</strain>
    </source>
</reference>
<name>A0A0K9Q5G0_ZOSMR</name>
<accession>A0A0K9Q5G0</accession>
<sequence length="95" mass="10557">MTTAVTVRFVYSPFRQMVEFTIFTSCFSNTWNISVCILGIAGIFIPKNTVFPVTVTSIFWQVGNGDSICTQSPPPISSTSLPARINQVRTLMYVI</sequence>
<keyword evidence="3" id="KW-1185">Reference proteome</keyword>
<keyword evidence="1" id="KW-0472">Membrane</keyword>
<keyword evidence="1" id="KW-1133">Transmembrane helix</keyword>
<dbReference type="Proteomes" id="UP000036987">
    <property type="component" value="Unassembled WGS sequence"/>
</dbReference>
<feature type="transmembrane region" description="Helical" evidence="1">
    <location>
        <begin position="20"/>
        <end position="45"/>
    </location>
</feature>
<keyword evidence="1" id="KW-0812">Transmembrane</keyword>
<gene>
    <name evidence="2" type="ORF">ZOSMA_101G00070</name>
</gene>
<organism evidence="2 3">
    <name type="scientific">Zostera marina</name>
    <name type="common">Eelgrass</name>
    <dbReference type="NCBI Taxonomy" id="29655"/>
    <lineage>
        <taxon>Eukaryota</taxon>
        <taxon>Viridiplantae</taxon>
        <taxon>Streptophyta</taxon>
        <taxon>Embryophyta</taxon>
        <taxon>Tracheophyta</taxon>
        <taxon>Spermatophyta</taxon>
        <taxon>Magnoliopsida</taxon>
        <taxon>Liliopsida</taxon>
        <taxon>Zosteraceae</taxon>
        <taxon>Zostera</taxon>
    </lineage>
</organism>
<dbReference type="AlphaFoldDB" id="A0A0K9Q5G0"/>
<protein>
    <submittedName>
        <fullName evidence="2">Uncharacterized protein</fullName>
    </submittedName>
</protein>
<comment type="caution">
    <text evidence="2">The sequence shown here is derived from an EMBL/GenBank/DDBJ whole genome shotgun (WGS) entry which is preliminary data.</text>
</comment>
<evidence type="ECO:0000313" key="2">
    <source>
        <dbReference type="EMBL" id="KMZ76424.1"/>
    </source>
</evidence>
<evidence type="ECO:0000256" key="1">
    <source>
        <dbReference type="SAM" id="Phobius"/>
    </source>
</evidence>
<dbReference type="EMBL" id="LFYR01000025">
    <property type="protein sequence ID" value="KMZ76424.1"/>
    <property type="molecule type" value="Genomic_DNA"/>
</dbReference>